<dbReference type="RefSeq" id="WP_203964490.1">
    <property type="nucleotide sequence ID" value="NZ_AP023355.1"/>
</dbReference>
<organism evidence="1 2">
    <name type="scientific">Actinocatenispora thailandica</name>
    <dbReference type="NCBI Taxonomy" id="227318"/>
    <lineage>
        <taxon>Bacteria</taxon>
        <taxon>Bacillati</taxon>
        <taxon>Actinomycetota</taxon>
        <taxon>Actinomycetes</taxon>
        <taxon>Micromonosporales</taxon>
        <taxon>Micromonosporaceae</taxon>
        <taxon>Actinocatenispora</taxon>
    </lineage>
</organism>
<keyword evidence="2" id="KW-1185">Reference proteome</keyword>
<dbReference type="EMBL" id="AP023355">
    <property type="protein sequence ID" value="BCJ38461.1"/>
    <property type="molecule type" value="Genomic_DNA"/>
</dbReference>
<dbReference type="KEGG" id="atl:Athai_59640"/>
<evidence type="ECO:0000313" key="2">
    <source>
        <dbReference type="Proteomes" id="UP000611640"/>
    </source>
</evidence>
<dbReference type="Proteomes" id="UP000611640">
    <property type="component" value="Chromosome"/>
</dbReference>
<name>A0A7R7DVB3_9ACTN</name>
<dbReference type="AlphaFoldDB" id="A0A7R7DVB3"/>
<protein>
    <submittedName>
        <fullName evidence="1">Uncharacterized protein</fullName>
    </submittedName>
</protein>
<reference evidence="1 2" key="1">
    <citation type="submission" date="2020-08" db="EMBL/GenBank/DDBJ databases">
        <title>Whole genome shotgun sequence of Actinocatenispora thailandica NBRC 105041.</title>
        <authorList>
            <person name="Komaki H."/>
            <person name="Tamura T."/>
        </authorList>
    </citation>
    <scope>NUCLEOTIDE SEQUENCE [LARGE SCALE GENOMIC DNA]</scope>
    <source>
        <strain evidence="1 2">NBRC 105041</strain>
    </source>
</reference>
<evidence type="ECO:0000313" key="1">
    <source>
        <dbReference type="EMBL" id="BCJ38461.1"/>
    </source>
</evidence>
<proteinExistence type="predicted"/>
<accession>A0A7R7DVB3</accession>
<sequence>MRHAQTAVLERGAEFTGEFATEPYEVPWAAEARFFVQVIDPAPGTVTLTTQLSPDGLNWIDAEHLAGVELDTTGVGMVTWRVREFGGWLRLRGAARPADADGGTHPTGRGPRLRIHLVAKE</sequence>
<gene>
    <name evidence="1" type="ORF">Athai_59640</name>
</gene>